<organism evidence="1 2">
    <name type="scientific">Labrys miyagiensis</name>
    <dbReference type="NCBI Taxonomy" id="346912"/>
    <lineage>
        <taxon>Bacteria</taxon>
        <taxon>Pseudomonadati</taxon>
        <taxon>Pseudomonadota</taxon>
        <taxon>Alphaproteobacteria</taxon>
        <taxon>Hyphomicrobiales</taxon>
        <taxon>Xanthobacteraceae</taxon>
        <taxon>Labrys</taxon>
    </lineage>
</organism>
<sequence length="106" mass="12189">MVLESEEPPQTVQQAMADGWEALVVECPPCPRAKCPHFGRLTFRDMDEWYRRSRLADIFARAKCSQCGQRPRTAKLAKSANFQGLESWHEKPVLIVDGYVVRPGRW</sequence>
<evidence type="ECO:0000313" key="2">
    <source>
        <dbReference type="Proteomes" id="UP001156882"/>
    </source>
</evidence>
<evidence type="ECO:0000313" key="1">
    <source>
        <dbReference type="EMBL" id="GLS18125.1"/>
    </source>
</evidence>
<keyword evidence="2" id="KW-1185">Reference proteome</keyword>
<accession>A0ABQ6CDB2</accession>
<reference evidence="2" key="1">
    <citation type="journal article" date="2019" name="Int. J. Syst. Evol. Microbiol.">
        <title>The Global Catalogue of Microorganisms (GCM) 10K type strain sequencing project: providing services to taxonomists for standard genome sequencing and annotation.</title>
        <authorList>
            <consortium name="The Broad Institute Genomics Platform"/>
            <consortium name="The Broad Institute Genome Sequencing Center for Infectious Disease"/>
            <person name="Wu L."/>
            <person name="Ma J."/>
        </authorList>
    </citation>
    <scope>NUCLEOTIDE SEQUENCE [LARGE SCALE GENOMIC DNA]</scope>
    <source>
        <strain evidence="2">NBRC 101365</strain>
    </source>
</reference>
<protein>
    <recommendedName>
        <fullName evidence="3">Transposase</fullName>
    </recommendedName>
</protein>
<name>A0ABQ6CDB2_9HYPH</name>
<proteinExistence type="predicted"/>
<comment type="caution">
    <text evidence="1">The sequence shown here is derived from an EMBL/GenBank/DDBJ whole genome shotgun (WGS) entry which is preliminary data.</text>
</comment>
<dbReference type="Proteomes" id="UP001156882">
    <property type="component" value="Unassembled WGS sequence"/>
</dbReference>
<gene>
    <name evidence="1" type="ORF">GCM10007874_11410</name>
</gene>
<dbReference type="RefSeq" id="WP_284310946.1">
    <property type="nucleotide sequence ID" value="NZ_BSPC01000009.1"/>
</dbReference>
<evidence type="ECO:0008006" key="3">
    <source>
        <dbReference type="Google" id="ProtNLM"/>
    </source>
</evidence>
<dbReference type="EMBL" id="BSPC01000009">
    <property type="protein sequence ID" value="GLS18125.1"/>
    <property type="molecule type" value="Genomic_DNA"/>
</dbReference>